<dbReference type="InterPro" id="IPR050196">
    <property type="entry name" value="Cytochrome_P450_Monoox"/>
</dbReference>
<dbReference type="PROSITE" id="PS00086">
    <property type="entry name" value="CYTOCHROME_P450"/>
    <property type="match status" value="1"/>
</dbReference>
<evidence type="ECO:0000313" key="9">
    <source>
        <dbReference type="EMBL" id="MBB3840794.1"/>
    </source>
</evidence>
<evidence type="ECO:0000256" key="6">
    <source>
        <dbReference type="ARBA" id="ARBA00023033"/>
    </source>
</evidence>
<dbReference type="PANTHER" id="PTHR24291:SF50">
    <property type="entry name" value="BIFUNCTIONAL ALBAFLAVENONE MONOOXYGENASE_TERPENE SYNTHASE"/>
    <property type="match status" value="1"/>
</dbReference>
<evidence type="ECO:0000256" key="5">
    <source>
        <dbReference type="ARBA" id="ARBA00023004"/>
    </source>
</evidence>
<accession>A0A7W6ESJ4</accession>
<dbReference type="Gene3D" id="1.10.630.10">
    <property type="entry name" value="Cytochrome P450"/>
    <property type="match status" value="1"/>
</dbReference>
<keyword evidence="3 7" id="KW-0479">Metal-binding</keyword>
<dbReference type="InterPro" id="IPR017972">
    <property type="entry name" value="Cyt_P450_CS"/>
</dbReference>
<sequence length="441" mass="51247">MPVLPLYSPSKIPLTIPLRFAKDPLSFIRSGFSTCGDTFRLRLFRDIVFSRDPAFFRHVLQQNHRGYAKGKAFTELSKVLGKGLLTSEGDFWLRQRRLIQPVFHRERMLGLYQIMAELTTQFVNDFEANRNQSAIDLDEKMMAITADIALRTLFTTITNEDKATIYQQINRTQEFIIANIRKPFLKPWMAINGANRRFRADLSYFNRLIFDIIEQRRASNQPQDDLLQMLLDCTDEETGQQMNDQQVRDEAITMFAAGHETSANGLNWLLLELSKHPEMVQKIREECSIFDTVPTWEQLLQLTYTRQVVEEGLRLFPPAWAVAREAIADDVIEGFEIRKGTIVFLPMYELHRNPEFWHNPLSFDPTHFTPENVKNRPKFAYLPFGAGPRICIGQQFALIEMQLILASLLKRFTFVPDDTHNPKMFPLITLKPMNGIKVWVK</sequence>
<dbReference type="GO" id="GO:0016705">
    <property type="term" value="F:oxidoreductase activity, acting on paired donors, with incorporation or reduction of molecular oxygen"/>
    <property type="evidence" value="ECO:0007669"/>
    <property type="project" value="InterPro"/>
</dbReference>
<proteinExistence type="inferred from homology"/>
<dbReference type="SUPFAM" id="SSF48264">
    <property type="entry name" value="Cytochrome P450"/>
    <property type="match status" value="1"/>
</dbReference>
<dbReference type="EMBL" id="JACIBY010000012">
    <property type="protein sequence ID" value="MBB3840794.1"/>
    <property type="molecule type" value="Genomic_DNA"/>
</dbReference>
<evidence type="ECO:0000256" key="2">
    <source>
        <dbReference type="ARBA" id="ARBA00022617"/>
    </source>
</evidence>
<evidence type="ECO:0000256" key="1">
    <source>
        <dbReference type="ARBA" id="ARBA00010617"/>
    </source>
</evidence>
<dbReference type="PANTHER" id="PTHR24291">
    <property type="entry name" value="CYTOCHROME P450 FAMILY 4"/>
    <property type="match status" value="1"/>
</dbReference>
<evidence type="ECO:0000256" key="7">
    <source>
        <dbReference type="PIRSR" id="PIRSR602401-1"/>
    </source>
</evidence>
<protein>
    <submittedName>
        <fullName evidence="9">Cytochrome P450</fullName>
    </submittedName>
</protein>
<keyword evidence="2 7" id="KW-0349">Heme</keyword>
<dbReference type="RefSeq" id="WP_183977993.1">
    <property type="nucleotide sequence ID" value="NZ_JACIBY010000012.1"/>
</dbReference>
<comment type="cofactor">
    <cofactor evidence="7">
        <name>heme</name>
        <dbReference type="ChEBI" id="CHEBI:30413"/>
    </cofactor>
</comment>
<name>A0A7W6ESJ4_9BACT</name>
<evidence type="ECO:0000256" key="4">
    <source>
        <dbReference type="ARBA" id="ARBA00023002"/>
    </source>
</evidence>
<dbReference type="Pfam" id="PF00067">
    <property type="entry name" value="p450"/>
    <property type="match status" value="1"/>
</dbReference>
<dbReference type="GO" id="GO:0004497">
    <property type="term" value="F:monooxygenase activity"/>
    <property type="evidence" value="ECO:0007669"/>
    <property type="project" value="UniProtKB-KW"/>
</dbReference>
<dbReference type="InterPro" id="IPR002401">
    <property type="entry name" value="Cyt_P450_E_grp-I"/>
</dbReference>
<keyword evidence="6 8" id="KW-0503">Monooxygenase</keyword>
<dbReference type="Proteomes" id="UP000541352">
    <property type="component" value="Unassembled WGS sequence"/>
</dbReference>
<keyword evidence="10" id="KW-1185">Reference proteome</keyword>
<dbReference type="CDD" id="cd20620">
    <property type="entry name" value="CYP132-like"/>
    <property type="match status" value="1"/>
</dbReference>
<dbReference type="PRINTS" id="PR00385">
    <property type="entry name" value="P450"/>
</dbReference>
<gene>
    <name evidence="9" type="ORF">FHS57_004814</name>
</gene>
<dbReference type="InterPro" id="IPR001128">
    <property type="entry name" value="Cyt_P450"/>
</dbReference>
<dbReference type="InterPro" id="IPR036396">
    <property type="entry name" value="Cyt_P450_sf"/>
</dbReference>
<dbReference type="GO" id="GO:0005506">
    <property type="term" value="F:iron ion binding"/>
    <property type="evidence" value="ECO:0007669"/>
    <property type="project" value="InterPro"/>
</dbReference>
<comment type="caution">
    <text evidence="9">The sequence shown here is derived from an EMBL/GenBank/DDBJ whole genome shotgun (WGS) entry which is preliminary data.</text>
</comment>
<evidence type="ECO:0000256" key="8">
    <source>
        <dbReference type="RuleBase" id="RU000461"/>
    </source>
</evidence>
<dbReference type="AlphaFoldDB" id="A0A7W6ESJ4"/>
<evidence type="ECO:0000256" key="3">
    <source>
        <dbReference type="ARBA" id="ARBA00022723"/>
    </source>
</evidence>
<comment type="similarity">
    <text evidence="1 8">Belongs to the cytochrome P450 family.</text>
</comment>
<dbReference type="PRINTS" id="PR00463">
    <property type="entry name" value="EP450I"/>
</dbReference>
<reference evidence="9 10" key="1">
    <citation type="submission" date="2020-08" db="EMBL/GenBank/DDBJ databases">
        <title>Genomic Encyclopedia of Type Strains, Phase IV (KMG-IV): sequencing the most valuable type-strain genomes for metagenomic binning, comparative biology and taxonomic classification.</title>
        <authorList>
            <person name="Goeker M."/>
        </authorList>
    </citation>
    <scope>NUCLEOTIDE SEQUENCE [LARGE SCALE GENOMIC DNA]</scope>
    <source>
        <strain evidence="9 10">DSM 17976</strain>
    </source>
</reference>
<dbReference type="GO" id="GO:0020037">
    <property type="term" value="F:heme binding"/>
    <property type="evidence" value="ECO:0007669"/>
    <property type="project" value="InterPro"/>
</dbReference>
<organism evidence="9 10">
    <name type="scientific">Runella defluvii</name>
    <dbReference type="NCBI Taxonomy" id="370973"/>
    <lineage>
        <taxon>Bacteria</taxon>
        <taxon>Pseudomonadati</taxon>
        <taxon>Bacteroidota</taxon>
        <taxon>Cytophagia</taxon>
        <taxon>Cytophagales</taxon>
        <taxon>Spirosomataceae</taxon>
        <taxon>Runella</taxon>
    </lineage>
</organism>
<keyword evidence="4 8" id="KW-0560">Oxidoreductase</keyword>
<evidence type="ECO:0000313" key="10">
    <source>
        <dbReference type="Proteomes" id="UP000541352"/>
    </source>
</evidence>
<keyword evidence="5 7" id="KW-0408">Iron</keyword>
<feature type="binding site" description="axial binding residue" evidence="7">
    <location>
        <position position="391"/>
    </location>
    <ligand>
        <name>heme</name>
        <dbReference type="ChEBI" id="CHEBI:30413"/>
    </ligand>
    <ligandPart>
        <name>Fe</name>
        <dbReference type="ChEBI" id="CHEBI:18248"/>
    </ligandPart>
</feature>